<reference evidence="6 7" key="1">
    <citation type="submission" date="2024-02" db="EMBL/GenBank/DDBJ databases">
        <authorList>
            <person name="Chen Y."/>
            <person name="Shah S."/>
            <person name="Dougan E. K."/>
            <person name="Thang M."/>
            <person name="Chan C."/>
        </authorList>
    </citation>
    <scope>NUCLEOTIDE SEQUENCE [LARGE SCALE GENOMIC DNA]</scope>
</reference>
<keyword evidence="2 6" id="KW-0378">Hydrolase</keyword>
<dbReference type="GO" id="GO:0016787">
    <property type="term" value="F:hydrolase activity"/>
    <property type="evidence" value="ECO:0007669"/>
    <property type="project" value="UniProtKB-KW"/>
</dbReference>
<dbReference type="Pfam" id="PF01981">
    <property type="entry name" value="PTH2"/>
    <property type="match status" value="1"/>
</dbReference>
<evidence type="ECO:0000256" key="1">
    <source>
        <dbReference type="ARBA" id="ARBA00013260"/>
    </source>
</evidence>
<comment type="catalytic activity">
    <reaction evidence="4">
        <text>an N-acyl-L-alpha-aminoacyl-tRNA + H2O = an N-acyl-L-amino acid + a tRNA + H(+)</text>
        <dbReference type="Rhea" id="RHEA:54448"/>
        <dbReference type="Rhea" id="RHEA-COMP:10123"/>
        <dbReference type="Rhea" id="RHEA-COMP:13883"/>
        <dbReference type="ChEBI" id="CHEBI:15377"/>
        <dbReference type="ChEBI" id="CHEBI:15378"/>
        <dbReference type="ChEBI" id="CHEBI:59874"/>
        <dbReference type="ChEBI" id="CHEBI:78442"/>
        <dbReference type="ChEBI" id="CHEBI:138191"/>
        <dbReference type="EC" id="3.1.1.29"/>
    </reaction>
</comment>
<evidence type="ECO:0000313" key="7">
    <source>
        <dbReference type="Proteomes" id="UP001642464"/>
    </source>
</evidence>
<dbReference type="NCBIfam" id="TIGR00283">
    <property type="entry name" value="arch_pth2"/>
    <property type="match status" value="1"/>
</dbReference>
<dbReference type="SUPFAM" id="SSF102462">
    <property type="entry name" value="Peptidyl-tRNA hydrolase II"/>
    <property type="match status" value="1"/>
</dbReference>
<name>A0ABP0HBD2_9DINO</name>
<dbReference type="EMBL" id="CAXAMM010000448">
    <property type="protein sequence ID" value="CAK8987524.1"/>
    <property type="molecule type" value="Genomic_DNA"/>
</dbReference>
<keyword evidence="7" id="KW-1185">Reference proteome</keyword>
<keyword evidence="5" id="KW-0175">Coiled coil</keyword>
<comment type="caution">
    <text evidence="6">The sequence shown here is derived from an EMBL/GenBank/DDBJ whole genome shotgun (WGS) entry which is preliminary data.</text>
</comment>
<protein>
    <recommendedName>
        <fullName evidence="1">peptidyl-tRNA hydrolase</fullName>
        <ecNumber evidence="1">3.1.1.29</ecNumber>
    </recommendedName>
</protein>
<dbReference type="InterPro" id="IPR002833">
    <property type="entry name" value="PTH2"/>
</dbReference>
<sequence length="236" mass="26632">MQDSDMVGACAEEWLPLVRDACCKAVREEIRLHRDAGLQAMRQIVREELDRSADEAGDLDSDSISEGEEDAEDDWKLIICVRHDLKMSIGKVAAQVGHAVHHAVTHSSWRDVKDWERSGSKKVTLKVDSEEQLFEIERKARSRGLLAESIQDAGHTEVDPGTTTVLAVGPTLARHLDDVTGHLRPLPDTVQQLEAKNKKLLERAEKLQKELDDEKRKYRKMISQVYACANAYRLTL</sequence>
<evidence type="ECO:0000256" key="3">
    <source>
        <dbReference type="ARBA" id="ARBA00038050"/>
    </source>
</evidence>
<evidence type="ECO:0000313" key="6">
    <source>
        <dbReference type="EMBL" id="CAK8987524.1"/>
    </source>
</evidence>
<evidence type="ECO:0000256" key="4">
    <source>
        <dbReference type="ARBA" id="ARBA00048707"/>
    </source>
</evidence>
<dbReference type="EC" id="3.1.1.29" evidence="1"/>
<evidence type="ECO:0000256" key="5">
    <source>
        <dbReference type="SAM" id="Coils"/>
    </source>
</evidence>
<dbReference type="PANTHER" id="PTHR12649:SF11">
    <property type="entry name" value="PEPTIDYL-TRNA HYDROLASE 2, MITOCHONDRIAL"/>
    <property type="match status" value="1"/>
</dbReference>
<organism evidence="6 7">
    <name type="scientific">Durusdinium trenchii</name>
    <dbReference type="NCBI Taxonomy" id="1381693"/>
    <lineage>
        <taxon>Eukaryota</taxon>
        <taxon>Sar</taxon>
        <taxon>Alveolata</taxon>
        <taxon>Dinophyceae</taxon>
        <taxon>Suessiales</taxon>
        <taxon>Symbiodiniaceae</taxon>
        <taxon>Durusdinium</taxon>
    </lineage>
</organism>
<accession>A0ABP0HBD2</accession>
<gene>
    <name evidence="6" type="ORF">SCF082_LOCUS1009</name>
</gene>
<dbReference type="Gene3D" id="3.40.1490.10">
    <property type="entry name" value="Bit1"/>
    <property type="match status" value="1"/>
</dbReference>
<evidence type="ECO:0000256" key="2">
    <source>
        <dbReference type="ARBA" id="ARBA00022801"/>
    </source>
</evidence>
<comment type="similarity">
    <text evidence="3">Belongs to the PTH2 family.</text>
</comment>
<proteinExistence type="inferred from homology"/>
<feature type="coiled-coil region" evidence="5">
    <location>
        <begin position="190"/>
        <end position="224"/>
    </location>
</feature>
<dbReference type="Proteomes" id="UP001642464">
    <property type="component" value="Unassembled WGS sequence"/>
</dbReference>
<dbReference type="PANTHER" id="PTHR12649">
    <property type="entry name" value="PEPTIDYL-TRNA HYDROLASE 2"/>
    <property type="match status" value="1"/>
</dbReference>
<dbReference type="InterPro" id="IPR023476">
    <property type="entry name" value="Pep_tRNA_hydro_II_dom_sf"/>
</dbReference>